<organism evidence="6 7">
    <name type="scientific">Glaciecola petra</name>
    <dbReference type="NCBI Taxonomy" id="3075602"/>
    <lineage>
        <taxon>Bacteria</taxon>
        <taxon>Pseudomonadati</taxon>
        <taxon>Pseudomonadota</taxon>
        <taxon>Gammaproteobacteria</taxon>
        <taxon>Alteromonadales</taxon>
        <taxon>Alteromonadaceae</taxon>
        <taxon>Glaciecola</taxon>
    </lineage>
</organism>
<dbReference type="InterPro" id="IPR001094">
    <property type="entry name" value="Flavdoxin-like"/>
</dbReference>
<dbReference type="InterPro" id="IPR029039">
    <property type="entry name" value="Flavoprotein-like_sf"/>
</dbReference>
<reference evidence="6 7" key="1">
    <citation type="submission" date="2023-09" db="EMBL/GenBank/DDBJ databases">
        <authorList>
            <person name="Rey-Velasco X."/>
        </authorList>
    </citation>
    <scope>NUCLEOTIDE SEQUENCE [LARGE SCALE GENOMIC DNA]</scope>
    <source>
        <strain evidence="6 7">P117</strain>
    </source>
</reference>
<dbReference type="Gene3D" id="3.40.50.360">
    <property type="match status" value="1"/>
</dbReference>
<evidence type="ECO:0000256" key="3">
    <source>
        <dbReference type="ARBA" id="ARBA00022643"/>
    </source>
</evidence>
<dbReference type="PRINTS" id="PR00369">
    <property type="entry name" value="FLAVODOXIN"/>
</dbReference>
<comment type="caution">
    <text evidence="6">The sequence shown here is derived from an EMBL/GenBank/DDBJ whole genome shotgun (WGS) entry which is preliminary data.</text>
</comment>
<dbReference type="Pfam" id="PF00258">
    <property type="entry name" value="Flavodoxin_1"/>
    <property type="match status" value="1"/>
</dbReference>
<name>A0ABU2ZMQ3_9ALTE</name>
<gene>
    <name evidence="6" type="ORF">RM552_02390</name>
</gene>
<comment type="cofactor">
    <cofactor evidence="1">
        <name>FMN</name>
        <dbReference type="ChEBI" id="CHEBI:58210"/>
    </cofactor>
</comment>
<accession>A0ABU2ZMQ3</accession>
<dbReference type="InterPro" id="IPR008254">
    <property type="entry name" value="Flavodoxin/NO_synth"/>
</dbReference>
<dbReference type="RefSeq" id="WP_311367195.1">
    <property type="nucleotide sequence ID" value="NZ_JAVRHX010000001.1"/>
</dbReference>
<evidence type="ECO:0000259" key="5">
    <source>
        <dbReference type="PROSITE" id="PS50902"/>
    </source>
</evidence>
<dbReference type="PANTHER" id="PTHR19384">
    <property type="entry name" value="NITRIC OXIDE SYNTHASE-RELATED"/>
    <property type="match status" value="1"/>
</dbReference>
<evidence type="ECO:0000256" key="4">
    <source>
        <dbReference type="ARBA" id="ARBA00022982"/>
    </source>
</evidence>
<dbReference type="NCBIfam" id="NF005989">
    <property type="entry name" value="PRK08105.1"/>
    <property type="match status" value="1"/>
</dbReference>
<evidence type="ECO:0000256" key="1">
    <source>
        <dbReference type="ARBA" id="ARBA00001917"/>
    </source>
</evidence>
<keyword evidence="3" id="KW-0288">FMN</keyword>
<evidence type="ECO:0000313" key="7">
    <source>
        <dbReference type="Proteomes" id="UP001253545"/>
    </source>
</evidence>
<dbReference type="EMBL" id="JAVRHX010000001">
    <property type="protein sequence ID" value="MDT0593691.1"/>
    <property type="molecule type" value="Genomic_DNA"/>
</dbReference>
<protein>
    <submittedName>
        <fullName evidence="6">Flavodoxin</fullName>
    </submittedName>
</protein>
<keyword evidence="4" id="KW-0813">Transport</keyword>
<evidence type="ECO:0000313" key="6">
    <source>
        <dbReference type="EMBL" id="MDT0593691.1"/>
    </source>
</evidence>
<dbReference type="Proteomes" id="UP001253545">
    <property type="component" value="Unassembled WGS sequence"/>
</dbReference>
<proteinExistence type="predicted"/>
<sequence>MSSISIFAGSVYGNAQHVAEEVQTMLETEGYESEVFTDPETSDFVDAHAVLVITSTTGQGDIPPNLELFFSDLQDSFPLMNGKSFAVAALGDSSYGESYCGGGRQFFELLSELQGKPIAEMFEVDAIETLSPEDEVVPWVKSIAEALSS</sequence>
<keyword evidence="7" id="KW-1185">Reference proteome</keyword>
<dbReference type="SUPFAM" id="SSF52218">
    <property type="entry name" value="Flavoproteins"/>
    <property type="match status" value="1"/>
</dbReference>
<keyword evidence="2" id="KW-0285">Flavoprotein</keyword>
<dbReference type="PROSITE" id="PS50902">
    <property type="entry name" value="FLAVODOXIN_LIKE"/>
    <property type="match status" value="1"/>
</dbReference>
<keyword evidence="4" id="KW-0249">Electron transport</keyword>
<feature type="domain" description="Flavodoxin-like" evidence="5">
    <location>
        <begin position="4"/>
        <end position="144"/>
    </location>
</feature>
<evidence type="ECO:0000256" key="2">
    <source>
        <dbReference type="ARBA" id="ARBA00022630"/>
    </source>
</evidence>
<dbReference type="PANTHER" id="PTHR19384:SF128">
    <property type="entry name" value="NADPH OXIDOREDUCTASE A"/>
    <property type="match status" value="1"/>
</dbReference>